<comment type="caution">
    <text evidence="3">The sequence shown here is derived from an EMBL/GenBank/DDBJ whole genome shotgun (WGS) entry which is preliminary data.</text>
</comment>
<dbReference type="NCBIfam" id="TIGR00666">
    <property type="entry name" value="PBP4"/>
    <property type="match status" value="2"/>
</dbReference>
<sequence>MQKGFVLLFLCLSLIVGPLVIRSMTTVVLSEGNVPEVVRSVANQSALESKGMLTGVAVYNLTKGKRHYTYQAEKSFVPASTLKLITAAASLAKLTPEYSFKTELFVDGKVSGDGTLKGNLVLKGYGDPSFGSGELAEITRQLTEQTGIQRVDGDLVLDESYFDDVRLGKGWMWDDEIWSFSSPISALALERNQVELQVAPTGVIGGKPFVHYPVTSGLKIDNQAVITSGSYTDLEFYRAPGENTVLLTGSIGKQAKPEIEELAVVDPALFLGEQWKAQLVEAGVSFSATSQIRRGLAPKKKQALFTHFSAPLQEVVTHLNKESDNLYAEMLLKTLGAVEKGEGSFEAGLQVVSEYLRQVGIADGYTLVDGSGLSRLNRITPEQLLQLLIYVEQQPYGKIFEQTMPIAGVDGTLEKRWAQSPFDLKAKTGSMSGVYNLAGYLRAENGDKLAFVLFLNGINDAQEAVLLQDKVVKTLVRGDSLAPFDHYPNGSGDEVGRADDTPFSAHLDTLLQHPDLRALSPGIMIQSVDTGKRWYARNEHKLLTPGSAVKALTTFAALKHLGPEYTFRTSLYLLEPPIDGVAGGDLLIKGDGDPTLDEQGIRRLVQQLPIRRLRGDVLVDDSYFDPQRYPLGWTWDGENRVSQPPIGALSINRNTLDLEFQPGSWPGAPIHISPFPGTAKIRNHAQTSLFENNLRVQRLRGDNQVIVSGEMFLLSEPRGERIPIADPDLYTGEVVKRVMAEKGMGTEPTVKRGKVDEHPTAVLAAEIRSEPLKRLIEQMNQTDDHFYAEMILKTLGLTQGDSGHSDTEKGLKVLTRTLQANGIEPEQLVLSDGSGLSRYNLLAAEPLTRLLAQEPSLVSMFPSFYIEGIRGIYSLMEGGDVGSFAGYVQTRKGERVAVTILLNGWTKEKRTLERTIKAILEKVRES</sequence>
<dbReference type="SUPFAM" id="SSF56601">
    <property type="entry name" value="beta-lactamase/transpeptidase-like"/>
    <property type="match status" value="2"/>
</dbReference>
<comment type="similarity">
    <text evidence="1">Belongs to the peptidase S13 family.</text>
</comment>
<keyword evidence="3" id="KW-0121">Carboxypeptidase</keyword>
<dbReference type="RefSeq" id="WP_209812774.1">
    <property type="nucleotide sequence ID" value="NZ_JAGGKT010000028.1"/>
</dbReference>
<dbReference type="PRINTS" id="PR00922">
    <property type="entry name" value="DADACBPTASE3"/>
</dbReference>
<protein>
    <submittedName>
        <fullName evidence="3">PBP4 family serine-type D-alanyl-D-alanine carboxypeptidase</fullName>
    </submittedName>
</protein>
<dbReference type="InterPro" id="IPR012338">
    <property type="entry name" value="Beta-lactam/transpept-like"/>
</dbReference>
<evidence type="ECO:0000256" key="1">
    <source>
        <dbReference type="ARBA" id="ARBA00006096"/>
    </source>
</evidence>
<accession>A0ABS4GX01</accession>
<name>A0ABS4GX01_9BACL</name>
<evidence type="ECO:0000313" key="4">
    <source>
        <dbReference type="Proteomes" id="UP001519343"/>
    </source>
</evidence>
<organism evidence="3 4">
    <name type="scientific">Ammoniphilus resinae</name>
    <dbReference type="NCBI Taxonomy" id="861532"/>
    <lineage>
        <taxon>Bacteria</taxon>
        <taxon>Bacillati</taxon>
        <taxon>Bacillota</taxon>
        <taxon>Bacilli</taxon>
        <taxon>Bacillales</taxon>
        <taxon>Paenibacillaceae</taxon>
        <taxon>Aneurinibacillus group</taxon>
        <taxon>Ammoniphilus</taxon>
    </lineage>
</organism>
<keyword evidence="2" id="KW-0378">Hydrolase</keyword>
<dbReference type="Gene3D" id="3.50.80.20">
    <property type="entry name" value="D-Ala-D-Ala carboxypeptidase C, peptidase S13"/>
    <property type="match status" value="2"/>
</dbReference>
<dbReference type="EMBL" id="JAGGKT010000028">
    <property type="protein sequence ID" value="MBP1934794.1"/>
    <property type="molecule type" value="Genomic_DNA"/>
</dbReference>
<gene>
    <name evidence="3" type="ORF">J2Z37_004814</name>
</gene>
<dbReference type="Pfam" id="PF02113">
    <property type="entry name" value="Peptidase_S13"/>
    <property type="match status" value="2"/>
</dbReference>
<dbReference type="Proteomes" id="UP001519343">
    <property type="component" value="Unassembled WGS sequence"/>
</dbReference>
<keyword evidence="3" id="KW-0645">Protease</keyword>
<proteinExistence type="inferred from homology"/>
<evidence type="ECO:0000313" key="3">
    <source>
        <dbReference type="EMBL" id="MBP1934794.1"/>
    </source>
</evidence>
<evidence type="ECO:0000256" key="2">
    <source>
        <dbReference type="ARBA" id="ARBA00022801"/>
    </source>
</evidence>
<dbReference type="PANTHER" id="PTHR30023:SF0">
    <property type="entry name" value="PENICILLIN-SENSITIVE CARBOXYPEPTIDASE A"/>
    <property type="match status" value="1"/>
</dbReference>
<keyword evidence="4" id="KW-1185">Reference proteome</keyword>
<reference evidence="3 4" key="1">
    <citation type="submission" date="2021-03" db="EMBL/GenBank/DDBJ databases">
        <title>Genomic Encyclopedia of Type Strains, Phase IV (KMG-IV): sequencing the most valuable type-strain genomes for metagenomic binning, comparative biology and taxonomic classification.</title>
        <authorList>
            <person name="Goeker M."/>
        </authorList>
    </citation>
    <scope>NUCLEOTIDE SEQUENCE [LARGE SCALE GENOMIC DNA]</scope>
    <source>
        <strain evidence="3 4">DSM 24738</strain>
    </source>
</reference>
<dbReference type="PANTHER" id="PTHR30023">
    <property type="entry name" value="D-ALANYL-D-ALANINE CARBOXYPEPTIDASE"/>
    <property type="match status" value="1"/>
</dbReference>
<dbReference type="Gene3D" id="3.40.710.10">
    <property type="entry name" value="DD-peptidase/beta-lactamase superfamily"/>
    <property type="match status" value="4"/>
</dbReference>
<dbReference type="InterPro" id="IPR000667">
    <property type="entry name" value="Peptidase_S13"/>
</dbReference>
<dbReference type="GO" id="GO:0004180">
    <property type="term" value="F:carboxypeptidase activity"/>
    <property type="evidence" value="ECO:0007669"/>
    <property type="project" value="UniProtKB-KW"/>
</dbReference>